<keyword evidence="2" id="KW-1185">Reference proteome</keyword>
<dbReference type="Proteomes" id="UP001300745">
    <property type="component" value="Unassembled WGS sequence"/>
</dbReference>
<gene>
    <name evidence="1" type="ORF">ORI27_25245</name>
</gene>
<organism evidence="1 2">
    <name type="scientific">Mycobacterium pinniadriaticum</name>
    <dbReference type="NCBI Taxonomy" id="2994102"/>
    <lineage>
        <taxon>Bacteria</taxon>
        <taxon>Bacillati</taxon>
        <taxon>Actinomycetota</taxon>
        <taxon>Actinomycetes</taxon>
        <taxon>Mycobacteriales</taxon>
        <taxon>Mycobacteriaceae</taxon>
        <taxon>Mycobacterium</taxon>
    </lineage>
</organism>
<accession>A0ABT3SKF8</accession>
<evidence type="ECO:0000313" key="2">
    <source>
        <dbReference type="Proteomes" id="UP001300745"/>
    </source>
</evidence>
<name>A0ABT3SKF8_9MYCO</name>
<dbReference type="EMBL" id="JAPJDO010000031">
    <property type="protein sequence ID" value="MCX2940006.1"/>
    <property type="molecule type" value="Genomic_DNA"/>
</dbReference>
<sequence>MSERFGGVVGESLASAFAEMDAAANGLADTAPSDIDVVLVAAWVVMSVVGELDAGGATAGASLGSAAAEGLAFEAVSVVIVRLVRTALLVPADSAGAVADVDFAAVVRPTGPALRPLPVVWADEVGRPDFPTLDPVLLWLDDEVPLAPESAWAVPVVAPNDAHTPTVRAPAPSQMETLLCGRCARCRSAARRAPGLARLGARCLAAMDSSQVADALSGHMVAMAMRARGKLSIAGISARSGLWSSTPADALVAAKCRRGIAGQEILAEHTDVSAM</sequence>
<proteinExistence type="predicted"/>
<protein>
    <submittedName>
        <fullName evidence="1">Uncharacterized protein</fullName>
    </submittedName>
</protein>
<reference evidence="1 2" key="1">
    <citation type="submission" date="2022-11" db="EMBL/GenBank/DDBJ databases">
        <title>Mycobacterium sp. nov.</title>
        <authorList>
            <person name="Papic B."/>
            <person name="Spicic S."/>
            <person name="Duvnjak S."/>
        </authorList>
    </citation>
    <scope>NUCLEOTIDE SEQUENCE [LARGE SCALE GENOMIC DNA]</scope>
    <source>
        <strain evidence="1 2">CVI_P4</strain>
    </source>
</reference>
<evidence type="ECO:0000313" key="1">
    <source>
        <dbReference type="EMBL" id="MCX2940006.1"/>
    </source>
</evidence>
<comment type="caution">
    <text evidence="1">The sequence shown here is derived from an EMBL/GenBank/DDBJ whole genome shotgun (WGS) entry which is preliminary data.</text>
</comment>
<dbReference type="RefSeq" id="WP_265999811.1">
    <property type="nucleotide sequence ID" value="NZ_JAPJDN010000031.1"/>
</dbReference>